<dbReference type="Proteomes" id="UP000198569">
    <property type="component" value="Unassembled WGS sequence"/>
</dbReference>
<accession>A0A1H2ZIM4</accession>
<dbReference type="STRING" id="229203.SAMN05444338_107206"/>
<dbReference type="EMBL" id="FNMV01000007">
    <property type="protein sequence ID" value="SDX17256.1"/>
    <property type="molecule type" value="Genomic_DNA"/>
</dbReference>
<evidence type="ECO:0000313" key="1">
    <source>
        <dbReference type="EMBL" id="SDX17256.1"/>
    </source>
</evidence>
<name>A0A1H2ZIM4_9FLAO</name>
<organism evidence="1 2">
    <name type="scientific">Flavobacterium degerlachei</name>
    <dbReference type="NCBI Taxonomy" id="229203"/>
    <lineage>
        <taxon>Bacteria</taxon>
        <taxon>Pseudomonadati</taxon>
        <taxon>Bacteroidota</taxon>
        <taxon>Flavobacteriia</taxon>
        <taxon>Flavobacteriales</taxon>
        <taxon>Flavobacteriaceae</taxon>
        <taxon>Flavobacterium</taxon>
    </lineage>
</organism>
<keyword evidence="2" id="KW-1185">Reference proteome</keyword>
<dbReference type="Pfam" id="PF11751">
    <property type="entry name" value="PorP_SprF"/>
    <property type="match status" value="1"/>
</dbReference>
<dbReference type="RefSeq" id="WP_091432078.1">
    <property type="nucleotide sequence ID" value="NZ_FNMV01000007.1"/>
</dbReference>
<proteinExistence type="predicted"/>
<gene>
    <name evidence="1" type="ORF">SAMN05444338_107206</name>
</gene>
<sequence>MKLKFIIYIVLTFISIAEIKAQDPVFTQYFLVPESLNPAFTGTLITGYTGLIHRSQWPNENRRIDTEYAFINGPVGPERNMGLGLTILNQREVFTNYNYVQANGVYSYNVNLNYDWRLRLGLEAGYGSKNFNFGSLLFEDQINTNDGSINGGSVDPSSLNAIDKINFLDISSGILLYSDKAWFGASLKHLNKPNIAFTSNAKVPLEMFLSVHSGYSFSLDETHLNFFPDQTNLLLTANYMRQAEYNRLDFGTALEFKPLIVGVIAATNPEGKSNNSHFLTSLNLFGSIQLNRFVFAYSYDINTSKLGNTRGVHELSLTWQIGRGCSSCDNYLVKQPWGRNY</sequence>
<dbReference type="NCBIfam" id="TIGR03519">
    <property type="entry name" value="T9SS_PorP_fam"/>
    <property type="match status" value="1"/>
</dbReference>
<protein>
    <submittedName>
        <fullName evidence="1">Type IX secretion system membrane protein, PorP/SprF family</fullName>
    </submittedName>
</protein>
<dbReference type="InterPro" id="IPR019861">
    <property type="entry name" value="PorP/SprF_Bacteroidetes"/>
</dbReference>
<dbReference type="AlphaFoldDB" id="A0A1H2ZIM4"/>
<dbReference type="OrthoDB" id="1186563at2"/>
<evidence type="ECO:0000313" key="2">
    <source>
        <dbReference type="Proteomes" id="UP000198569"/>
    </source>
</evidence>
<reference evidence="2" key="1">
    <citation type="submission" date="2016-10" db="EMBL/GenBank/DDBJ databases">
        <authorList>
            <person name="Varghese N."/>
            <person name="Submissions S."/>
        </authorList>
    </citation>
    <scope>NUCLEOTIDE SEQUENCE [LARGE SCALE GENOMIC DNA]</scope>
    <source>
        <strain evidence="2">DSM 15718</strain>
    </source>
</reference>